<dbReference type="PROSITE" id="PS50297">
    <property type="entry name" value="ANK_REP_REGION"/>
    <property type="match status" value="1"/>
</dbReference>
<name>A0ABR9DKX9_9GAMM</name>
<dbReference type="PRINTS" id="PR00046">
    <property type="entry name" value="SIGMA70FCT"/>
</dbReference>
<dbReference type="SMART" id="SM00248">
    <property type="entry name" value="ANK"/>
    <property type="match status" value="3"/>
</dbReference>
<dbReference type="Gene3D" id="1.10.601.10">
    <property type="entry name" value="RNA Polymerase Primary Sigma Factor"/>
    <property type="match status" value="2"/>
</dbReference>
<keyword evidence="4 6" id="KW-0804">Transcription</keyword>
<evidence type="ECO:0000259" key="9">
    <source>
        <dbReference type="PROSITE" id="PS00716"/>
    </source>
</evidence>
<keyword evidence="5" id="KW-0040">ANK repeat</keyword>
<sequence>MTNVFLKPEKLLNPLLKMAVLSGVQAAVRLHIRRGIEVNAIDEKGRSPLILAASKGHAETCRILLEAGADPRMRDNEGNDALTIALGRKMDSLAELLKKFLSELESNVYAGATQSHHESNESEKPNQLNSSDEAFDLSGWKSEEDSPPPPQDDECLARVSVTHQAISAHIPIDNDEDWSDVDVDLPDSSRNNRRIWDDEIRGEVLRLFVVAIQERHASHRWIEDIALEYEEDSDREHYTVQQALEKIALDHKGVSARELESRLASILEEQGVIVDDVEWLMPDIPIPMDEGVEDIANEALSFLSELTSQNIAPQRLYEKDMAKTVSLLSREGEAEIGNIIEKGLEEALIAVSGSVPAITEILCVADRILMNELPLGTMVNRQAIILPEDNGSADEIYPFQEDNEDIGENPASDLTVQIETIRDLLPNLSKENNHIMLDSLREVRLSGAFLDVLCNRLGQSKTDPVAHFALEFALDKVTRAKSRMVESNLRLVYSIARKYVRRGLSFLDLIQEGNLGLIKAVEKFDYRRGFKFSTYATWWIRQSITRAIADQARLIRVPVHMIESVNQVEWARDRIEQTTGQTADAANIARHLSIPIEKVTKALRASSEIVPIDSLIIEDATNAEFFFSATSGPEESAMQIALHDELERMLDTLNSKESEVLRLRFGLNENDEQTLEEIGQVFMLTRERIRQIEAKALIKLRYPSRIEGLRDFIEIPKQKKQEELEENEDS</sequence>
<dbReference type="InterPro" id="IPR050239">
    <property type="entry name" value="Sigma-70_RNA_pol_init_factors"/>
</dbReference>
<evidence type="ECO:0000256" key="7">
    <source>
        <dbReference type="SAM" id="MobiDB-lite"/>
    </source>
</evidence>
<dbReference type="InterPro" id="IPR007630">
    <property type="entry name" value="RNA_pol_sigma70_r4"/>
</dbReference>
<dbReference type="SUPFAM" id="SSF88946">
    <property type="entry name" value="Sigma2 domain of RNA polymerase sigma factors"/>
    <property type="match status" value="1"/>
</dbReference>
<keyword evidence="1 6" id="KW-0805">Transcription regulation</keyword>
<dbReference type="InterPro" id="IPR000943">
    <property type="entry name" value="RNA_pol_sigma70"/>
</dbReference>
<dbReference type="InterPro" id="IPR013324">
    <property type="entry name" value="RNA_pol_sigma_r3/r4-like"/>
</dbReference>
<dbReference type="PROSITE" id="PS00716">
    <property type="entry name" value="SIGMA70_2"/>
    <property type="match status" value="1"/>
</dbReference>
<organism evidence="10 11">
    <name type="scientific">Methylomonas fluvii</name>
    <dbReference type="NCBI Taxonomy" id="1854564"/>
    <lineage>
        <taxon>Bacteria</taxon>
        <taxon>Pseudomonadati</taxon>
        <taxon>Pseudomonadota</taxon>
        <taxon>Gammaproteobacteria</taxon>
        <taxon>Methylococcales</taxon>
        <taxon>Methylococcaceae</taxon>
        <taxon>Methylomonas</taxon>
    </lineage>
</organism>
<dbReference type="InterPro" id="IPR014284">
    <property type="entry name" value="RNA_pol_sigma-70_dom"/>
</dbReference>
<dbReference type="EMBL" id="JACXST010000004">
    <property type="protein sequence ID" value="MBD9363769.1"/>
    <property type="molecule type" value="Genomic_DNA"/>
</dbReference>
<feature type="domain" description="RNA polymerase sigma-70" evidence="9">
    <location>
        <begin position="674"/>
        <end position="700"/>
    </location>
</feature>
<dbReference type="RefSeq" id="WP_192396484.1">
    <property type="nucleotide sequence ID" value="NZ_CAJHIU010000004.1"/>
</dbReference>
<dbReference type="Gene3D" id="1.25.40.20">
    <property type="entry name" value="Ankyrin repeat-containing domain"/>
    <property type="match status" value="1"/>
</dbReference>
<gene>
    <name evidence="10" type="ORF">EBB_25405</name>
</gene>
<feature type="repeat" description="ANK" evidence="5">
    <location>
        <begin position="44"/>
        <end position="76"/>
    </location>
</feature>
<dbReference type="InterPro" id="IPR013325">
    <property type="entry name" value="RNA_pol_sigma_r2"/>
</dbReference>
<evidence type="ECO:0000259" key="8">
    <source>
        <dbReference type="PROSITE" id="PS00715"/>
    </source>
</evidence>
<reference evidence="10 11" key="1">
    <citation type="submission" date="2020-09" db="EMBL/GenBank/DDBJ databases">
        <title>Methylomonas albis sp. nov. and Methylomonas fluvii sp. nov.: Two cold-adapted methanotrophs from the River Elbe and an amended description of Methylovulum psychrotolerans strain Eb1.</title>
        <authorList>
            <person name="Bussmann I.K."/>
            <person name="Klings K.-W."/>
            <person name="Warnstedt J."/>
            <person name="Hoppert M."/>
            <person name="Saborowski A."/>
            <person name="Horn F."/>
            <person name="Liebner S."/>
        </authorList>
    </citation>
    <scope>NUCLEOTIDE SEQUENCE [LARGE SCALE GENOMIC DNA]</scope>
    <source>
        <strain evidence="10 11">EbB</strain>
    </source>
</reference>
<evidence type="ECO:0000256" key="3">
    <source>
        <dbReference type="ARBA" id="ARBA00023125"/>
    </source>
</evidence>
<keyword evidence="2 6" id="KW-0731">Sigma factor</keyword>
<evidence type="ECO:0000256" key="4">
    <source>
        <dbReference type="ARBA" id="ARBA00023163"/>
    </source>
</evidence>
<comment type="similarity">
    <text evidence="6">Belongs to the sigma-70 factor family.</text>
</comment>
<dbReference type="InterPro" id="IPR036770">
    <property type="entry name" value="Ankyrin_rpt-contain_sf"/>
</dbReference>
<comment type="caution">
    <text evidence="10">The sequence shown here is derived from an EMBL/GenBank/DDBJ whole genome shotgun (WGS) entry which is preliminary data.</text>
</comment>
<keyword evidence="3 6" id="KW-0238">DNA-binding</keyword>
<dbReference type="InterPro" id="IPR002110">
    <property type="entry name" value="Ankyrin_rpt"/>
</dbReference>
<evidence type="ECO:0000313" key="11">
    <source>
        <dbReference type="Proteomes" id="UP000641152"/>
    </source>
</evidence>
<dbReference type="Pfam" id="PF04545">
    <property type="entry name" value="Sigma70_r4"/>
    <property type="match status" value="1"/>
</dbReference>
<dbReference type="Proteomes" id="UP000641152">
    <property type="component" value="Unassembled WGS sequence"/>
</dbReference>
<dbReference type="NCBIfam" id="TIGR02937">
    <property type="entry name" value="sigma70-ECF"/>
    <property type="match status" value="1"/>
</dbReference>
<dbReference type="CDD" id="cd06171">
    <property type="entry name" value="Sigma70_r4"/>
    <property type="match status" value="1"/>
</dbReference>
<dbReference type="InterPro" id="IPR036388">
    <property type="entry name" value="WH-like_DNA-bd_sf"/>
</dbReference>
<dbReference type="InterPro" id="IPR007624">
    <property type="entry name" value="RNA_pol_sigma70_r3"/>
</dbReference>
<dbReference type="SUPFAM" id="SSF48403">
    <property type="entry name" value="Ankyrin repeat"/>
    <property type="match status" value="1"/>
</dbReference>
<dbReference type="Pfam" id="PF12796">
    <property type="entry name" value="Ank_2"/>
    <property type="match status" value="1"/>
</dbReference>
<evidence type="ECO:0000256" key="2">
    <source>
        <dbReference type="ARBA" id="ARBA00023082"/>
    </source>
</evidence>
<comment type="function">
    <text evidence="6">Sigma factors are initiation factors that promote the attachment of RNA polymerase to specific initiation sites and are then released.</text>
</comment>
<proteinExistence type="inferred from homology"/>
<feature type="region of interest" description="Disordered" evidence="7">
    <location>
        <begin position="112"/>
        <end position="133"/>
    </location>
</feature>
<dbReference type="Gene3D" id="1.10.10.10">
    <property type="entry name" value="Winged helix-like DNA-binding domain superfamily/Winged helix DNA-binding domain"/>
    <property type="match status" value="2"/>
</dbReference>
<accession>A0ABR9DKX9</accession>
<feature type="compositionally biased region" description="Basic and acidic residues" evidence="7">
    <location>
        <begin position="115"/>
        <end position="124"/>
    </location>
</feature>
<dbReference type="InterPro" id="IPR007627">
    <property type="entry name" value="RNA_pol_sigma70_r2"/>
</dbReference>
<dbReference type="PROSITE" id="PS00715">
    <property type="entry name" value="SIGMA70_1"/>
    <property type="match status" value="1"/>
</dbReference>
<dbReference type="PANTHER" id="PTHR30603:SF47">
    <property type="entry name" value="RNA POLYMERASE SIGMA FACTOR SIGD, CHLOROPLASTIC"/>
    <property type="match status" value="1"/>
</dbReference>
<dbReference type="PANTHER" id="PTHR30603">
    <property type="entry name" value="RNA POLYMERASE SIGMA FACTOR RPO"/>
    <property type="match status" value="1"/>
</dbReference>
<dbReference type="Pfam" id="PF04539">
    <property type="entry name" value="Sigma70_r3"/>
    <property type="match status" value="1"/>
</dbReference>
<dbReference type="PROSITE" id="PS50088">
    <property type="entry name" value="ANK_REPEAT"/>
    <property type="match status" value="1"/>
</dbReference>
<evidence type="ECO:0000256" key="6">
    <source>
        <dbReference type="RuleBase" id="RU362124"/>
    </source>
</evidence>
<evidence type="ECO:0000313" key="10">
    <source>
        <dbReference type="EMBL" id="MBD9363769.1"/>
    </source>
</evidence>
<evidence type="ECO:0000256" key="5">
    <source>
        <dbReference type="PROSITE-ProRule" id="PRU00023"/>
    </source>
</evidence>
<dbReference type="SUPFAM" id="SSF88659">
    <property type="entry name" value="Sigma3 and sigma4 domains of RNA polymerase sigma factors"/>
    <property type="match status" value="2"/>
</dbReference>
<feature type="domain" description="RNA polymerase sigma-70" evidence="8">
    <location>
        <begin position="508"/>
        <end position="521"/>
    </location>
</feature>
<protein>
    <recommendedName>
        <fullName evidence="6">RNA polymerase sigma factor</fullName>
    </recommendedName>
</protein>
<evidence type="ECO:0000256" key="1">
    <source>
        <dbReference type="ARBA" id="ARBA00023015"/>
    </source>
</evidence>
<dbReference type="Pfam" id="PF04542">
    <property type="entry name" value="Sigma70_r2"/>
    <property type="match status" value="1"/>
</dbReference>
<keyword evidence="11" id="KW-1185">Reference proteome</keyword>